<dbReference type="Proteomes" id="UP000730482">
    <property type="component" value="Unassembled WGS sequence"/>
</dbReference>
<sequence length="167" mass="18423">MTEFLPPAEHYARLPKTIAGAGVILHDETNRIVLVRPRYRTDTWEIPGGAMDPGEHPWETARREVGEELGLDRSPGRLLVVDWVPALPDGRPPLANFLFDGGTVTETWLTANAVVQQSELAEWRLADEREQEALLMPLLARRLRACAAALADGGARYLYDGQAPSAS</sequence>
<dbReference type="PROSITE" id="PS51462">
    <property type="entry name" value="NUDIX"/>
    <property type="match status" value="1"/>
</dbReference>
<dbReference type="CDD" id="cd18876">
    <property type="entry name" value="NUDIX_Hydrolase"/>
    <property type="match status" value="1"/>
</dbReference>
<keyword evidence="6" id="KW-1185">Reference proteome</keyword>
<dbReference type="Gene3D" id="3.90.79.10">
    <property type="entry name" value="Nucleoside Triphosphate Pyrophosphohydrolase"/>
    <property type="match status" value="1"/>
</dbReference>
<keyword evidence="2 5" id="KW-0378">Hydrolase</keyword>
<dbReference type="EMBL" id="JAAFYZ010000141">
    <property type="protein sequence ID" value="MBS2551469.1"/>
    <property type="molecule type" value="Genomic_DNA"/>
</dbReference>
<proteinExistence type="predicted"/>
<dbReference type="PANTHER" id="PTHR43046">
    <property type="entry name" value="GDP-MANNOSE MANNOSYL HYDROLASE"/>
    <property type="match status" value="1"/>
</dbReference>
<dbReference type="InterPro" id="IPR000086">
    <property type="entry name" value="NUDIX_hydrolase_dom"/>
</dbReference>
<keyword evidence="3" id="KW-0460">Magnesium</keyword>
<name>A0ABS5KZI0_9ACTN</name>
<dbReference type="Pfam" id="PF00293">
    <property type="entry name" value="NUDIX"/>
    <property type="match status" value="1"/>
</dbReference>
<dbReference type="PROSITE" id="PS00893">
    <property type="entry name" value="NUDIX_BOX"/>
    <property type="match status" value="1"/>
</dbReference>
<organism evidence="5 6">
    <name type="scientific">Catenulispora pinistramenti</name>
    <dbReference type="NCBI Taxonomy" id="2705254"/>
    <lineage>
        <taxon>Bacteria</taxon>
        <taxon>Bacillati</taxon>
        <taxon>Actinomycetota</taxon>
        <taxon>Actinomycetes</taxon>
        <taxon>Catenulisporales</taxon>
        <taxon>Catenulisporaceae</taxon>
        <taxon>Catenulispora</taxon>
    </lineage>
</organism>
<dbReference type="PANTHER" id="PTHR43046:SF12">
    <property type="entry name" value="GDP-MANNOSE MANNOSYL HYDROLASE"/>
    <property type="match status" value="1"/>
</dbReference>
<accession>A0ABS5KZI0</accession>
<protein>
    <submittedName>
        <fullName evidence="5">NUDIX hydrolase</fullName>
    </submittedName>
</protein>
<dbReference type="GO" id="GO:0016787">
    <property type="term" value="F:hydrolase activity"/>
    <property type="evidence" value="ECO:0007669"/>
    <property type="project" value="UniProtKB-KW"/>
</dbReference>
<evidence type="ECO:0000259" key="4">
    <source>
        <dbReference type="PROSITE" id="PS51462"/>
    </source>
</evidence>
<dbReference type="RefSeq" id="WP_212016050.1">
    <property type="nucleotide sequence ID" value="NZ_JAAFYZ010000141.1"/>
</dbReference>
<evidence type="ECO:0000313" key="5">
    <source>
        <dbReference type="EMBL" id="MBS2551469.1"/>
    </source>
</evidence>
<feature type="domain" description="Nudix hydrolase" evidence="4">
    <location>
        <begin position="16"/>
        <end position="152"/>
    </location>
</feature>
<evidence type="ECO:0000256" key="2">
    <source>
        <dbReference type="ARBA" id="ARBA00022801"/>
    </source>
</evidence>
<gene>
    <name evidence="5" type="ORF">KGQ19_31835</name>
</gene>
<comment type="cofactor">
    <cofactor evidence="1">
        <name>Mg(2+)</name>
        <dbReference type="ChEBI" id="CHEBI:18420"/>
    </cofactor>
</comment>
<evidence type="ECO:0000256" key="1">
    <source>
        <dbReference type="ARBA" id="ARBA00001946"/>
    </source>
</evidence>
<dbReference type="InterPro" id="IPR015797">
    <property type="entry name" value="NUDIX_hydrolase-like_dom_sf"/>
</dbReference>
<evidence type="ECO:0000313" key="6">
    <source>
        <dbReference type="Proteomes" id="UP000730482"/>
    </source>
</evidence>
<reference evidence="5 6" key="1">
    <citation type="submission" date="2020-02" db="EMBL/GenBank/DDBJ databases">
        <title>Acidophilic actinobacteria isolated from forest soil.</title>
        <authorList>
            <person name="Golinska P."/>
        </authorList>
    </citation>
    <scope>NUCLEOTIDE SEQUENCE [LARGE SCALE GENOMIC DNA]</scope>
    <source>
        <strain evidence="5 6">NL8</strain>
    </source>
</reference>
<evidence type="ECO:0000256" key="3">
    <source>
        <dbReference type="ARBA" id="ARBA00022842"/>
    </source>
</evidence>
<dbReference type="SUPFAM" id="SSF55811">
    <property type="entry name" value="Nudix"/>
    <property type="match status" value="1"/>
</dbReference>
<dbReference type="InterPro" id="IPR020084">
    <property type="entry name" value="NUDIX_hydrolase_CS"/>
</dbReference>
<comment type="caution">
    <text evidence="5">The sequence shown here is derived from an EMBL/GenBank/DDBJ whole genome shotgun (WGS) entry which is preliminary data.</text>
</comment>